<keyword evidence="2" id="KW-1185">Reference proteome</keyword>
<protein>
    <submittedName>
        <fullName evidence="3">Astacin domain-containing protein</fullName>
    </submittedName>
</protein>
<evidence type="ECO:0000313" key="3">
    <source>
        <dbReference type="WBParaSite" id="SVE_1568100.1"/>
    </source>
</evidence>
<dbReference type="AlphaFoldDB" id="A0A0K0FTL9"/>
<evidence type="ECO:0000313" key="2">
    <source>
        <dbReference type="Proteomes" id="UP000035680"/>
    </source>
</evidence>
<dbReference type="GO" id="GO:0004222">
    <property type="term" value="F:metalloendopeptidase activity"/>
    <property type="evidence" value="ECO:0007669"/>
    <property type="project" value="InterPro"/>
</dbReference>
<feature type="domain" description="Peptidase M12A" evidence="1">
    <location>
        <begin position="17"/>
        <end position="90"/>
    </location>
</feature>
<reference evidence="3" key="2">
    <citation type="submission" date="2015-08" db="UniProtKB">
        <authorList>
            <consortium name="WormBaseParasite"/>
        </authorList>
    </citation>
    <scope>IDENTIFICATION</scope>
</reference>
<dbReference type="GO" id="GO:0006508">
    <property type="term" value="P:proteolysis"/>
    <property type="evidence" value="ECO:0007669"/>
    <property type="project" value="InterPro"/>
</dbReference>
<organism evidence="2 3">
    <name type="scientific">Strongyloides venezuelensis</name>
    <name type="common">Threadworm</name>
    <dbReference type="NCBI Taxonomy" id="75913"/>
    <lineage>
        <taxon>Eukaryota</taxon>
        <taxon>Metazoa</taxon>
        <taxon>Ecdysozoa</taxon>
        <taxon>Nematoda</taxon>
        <taxon>Chromadorea</taxon>
        <taxon>Rhabditida</taxon>
        <taxon>Tylenchina</taxon>
        <taxon>Panagrolaimomorpha</taxon>
        <taxon>Strongyloidoidea</taxon>
        <taxon>Strongyloididae</taxon>
        <taxon>Strongyloides</taxon>
    </lineage>
</organism>
<proteinExistence type="predicted"/>
<name>A0A0K0FTL9_STRVS</name>
<sequence length="122" mass="14033">METRIKKSIFNNMPLKWTFLINYNVDSYVDRNTIKAALAIMERETCIIFNETSTLTKRDKNYVYSTKCVSFVEKVTRTIPQDIGYVPRCNLKEFACLCSLMVVWPFIGIARSPATCIPADTC</sequence>
<dbReference type="InterPro" id="IPR024079">
    <property type="entry name" value="MetalloPept_cat_dom_sf"/>
</dbReference>
<accession>A0A0K0FTL9</accession>
<evidence type="ECO:0000259" key="1">
    <source>
        <dbReference type="Pfam" id="PF01400"/>
    </source>
</evidence>
<dbReference type="WBParaSite" id="SVE_1568100.1">
    <property type="protein sequence ID" value="SVE_1568100.1"/>
    <property type="gene ID" value="SVE_1568100"/>
</dbReference>
<dbReference type="Pfam" id="PF01400">
    <property type="entry name" value="Astacin"/>
    <property type="match status" value="1"/>
</dbReference>
<reference evidence="2" key="1">
    <citation type="submission" date="2014-07" db="EMBL/GenBank/DDBJ databases">
        <authorList>
            <person name="Martin A.A"/>
            <person name="De Silva N."/>
        </authorList>
    </citation>
    <scope>NUCLEOTIDE SEQUENCE</scope>
</reference>
<dbReference type="Proteomes" id="UP000035680">
    <property type="component" value="Unassembled WGS sequence"/>
</dbReference>
<dbReference type="InterPro" id="IPR001506">
    <property type="entry name" value="Peptidase_M12A"/>
</dbReference>
<dbReference type="Gene3D" id="3.40.390.10">
    <property type="entry name" value="Collagenase (Catalytic Domain)"/>
    <property type="match status" value="1"/>
</dbReference>